<comment type="catalytic activity">
    <reaction evidence="1">
        <text>ATP + protein L-histidine = ADP + protein N-phospho-L-histidine.</text>
        <dbReference type="EC" id="2.7.13.3"/>
    </reaction>
</comment>
<proteinExistence type="predicted"/>
<dbReference type="PRINTS" id="PR00344">
    <property type="entry name" value="BCTRLSENSOR"/>
</dbReference>
<dbReference type="InterPro" id="IPR003594">
    <property type="entry name" value="HATPase_dom"/>
</dbReference>
<dbReference type="Pfam" id="PF02518">
    <property type="entry name" value="HATPase_c"/>
    <property type="match status" value="1"/>
</dbReference>
<dbReference type="InterPro" id="IPR004358">
    <property type="entry name" value="Sig_transdc_His_kin-like_C"/>
</dbReference>
<name>A0ABS0AQN2_9GAMM</name>
<keyword evidence="4" id="KW-1003">Cell membrane</keyword>
<comment type="subcellular location">
    <subcellularLocation>
        <location evidence="2">Cell membrane</location>
        <topology evidence="2">Multi-pass membrane protein</topology>
    </subcellularLocation>
</comment>
<keyword evidence="10" id="KW-0812">Transmembrane</keyword>
<evidence type="ECO:0000256" key="6">
    <source>
        <dbReference type="ARBA" id="ARBA00022679"/>
    </source>
</evidence>
<keyword evidence="7" id="KW-0547">Nucleotide-binding</keyword>
<gene>
    <name evidence="13" type="ORF">Y5W_01720</name>
</gene>
<dbReference type="Gene3D" id="6.10.340.10">
    <property type="match status" value="1"/>
</dbReference>
<evidence type="ECO:0000256" key="2">
    <source>
        <dbReference type="ARBA" id="ARBA00004651"/>
    </source>
</evidence>
<dbReference type="InterPro" id="IPR003661">
    <property type="entry name" value="HisK_dim/P_dom"/>
</dbReference>
<dbReference type="InterPro" id="IPR036890">
    <property type="entry name" value="HATPase_C_sf"/>
</dbReference>
<dbReference type="GO" id="GO:0016301">
    <property type="term" value="F:kinase activity"/>
    <property type="evidence" value="ECO:0007669"/>
    <property type="project" value="UniProtKB-KW"/>
</dbReference>
<evidence type="ECO:0000256" key="9">
    <source>
        <dbReference type="ARBA" id="ARBA00022840"/>
    </source>
</evidence>
<dbReference type="SUPFAM" id="SSF55874">
    <property type="entry name" value="ATPase domain of HSP90 chaperone/DNA topoisomerase II/histidine kinase"/>
    <property type="match status" value="1"/>
</dbReference>
<evidence type="ECO:0000259" key="12">
    <source>
        <dbReference type="PROSITE" id="PS50885"/>
    </source>
</evidence>
<dbReference type="InterPro" id="IPR036097">
    <property type="entry name" value="HisK_dim/P_sf"/>
</dbReference>
<dbReference type="InterPro" id="IPR005467">
    <property type="entry name" value="His_kinase_dom"/>
</dbReference>
<evidence type="ECO:0000256" key="7">
    <source>
        <dbReference type="ARBA" id="ARBA00022741"/>
    </source>
</evidence>
<dbReference type="SUPFAM" id="SSF158472">
    <property type="entry name" value="HAMP domain-like"/>
    <property type="match status" value="1"/>
</dbReference>
<evidence type="ECO:0000256" key="4">
    <source>
        <dbReference type="ARBA" id="ARBA00022475"/>
    </source>
</evidence>
<reference evidence="13 14" key="1">
    <citation type="submission" date="2012-09" db="EMBL/GenBank/DDBJ databases">
        <title>Genome Sequence of alkane-degrading Bacterium Alcanivorax sp. 521-1.</title>
        <authorList>
            <person name="Lai Q."/>
            <person name="Shao Z."/>
        </authorList>
    </citation>
    <scope>NUCLEOTIDE SEQUENCE [LARGE SCALE GENOMIC DNA]</scope>
    <source>
        <strain evidence="13 14">521-1</strain>
    </source>
</reference>
<dbReference type="PANTHER" id="PTHR44936">
    <property type="entry name" value="SENSOR PROTEIN CREC"/>
    <property type="match status" value="1"/>
</dbReference>
<keyword evidence="8 13" id="KW-0418">Kinase</keyword>
<protein>
    <recommendedName>
        <fullName evidence="3">histidine kinase</fullName>
        <ecNumber evidence="3">2.7.13.3</ecNumber>
    </recommendedName>
</protein>
<comment type="caution">
    <text evidence="13">The sequence shown here is derived from an EMBL/GenBank/DDBJ whole genome shotgun (WGS) entry which is preliminary data.</text>
</comment>
<feature type="transmembrane region" description="Helical" evidence="10">
    <location>
        <begin position="234"/>
        <end position="258"/>
    </location>
</feature>
<sequence>MNSIFVRIYGGILVALLIIGALTYAGVELVNDYRSLLYRERMAKGTFHLMAESYRGLDEAGRQARSLALTRLFGAPVEARTGESLELSYREALHLGDQRVVLRGEPDGNTVTVLYRLPTDGLYLRARLSRLSEQQARATAQLVLDHLRARPRARWDEALAELNREFGYPLVLRRQSSLELDGEQRSRLGRDEVVLSLSDSTRRDAGVRVLVPVDDDAGDPRVLVMGPLHLFDQFPWQLLSIAGVLALLMVAVSTYLQVRPLQTRLRRLDRAVKRLGSGDLGAYADIPGNDPIGQVAATFNGMTAHIRRLIEAQREMTRAVSHELRTPVARLRFGLEMLADCESAEERRDKLNALDKDIDQLDRLIDEILTYARLEEGTPNIEFQPVYVREICEQLAAELDGIRGEIVVEVAGAEDLTLDGDPRYLHRILQNLVTNALRYANSRVRMTLSEDGDRVVLDVDDDGKGIPEHQRERVFKPFARLDKSRHRASGGYGLGLSIVKRVVDWHGGAIQISESEWGGARFRVILPRHQQKQHVLGRRRGLQQSG</sequence>
<evidence type="ECO:0000259" key="11">
    <source>
        <dbReference type="PROSITE" id="PS50109"/>
    </source>
</evidence>
<evidence type="ECO:0000256" key="10">
    <source>
        <dbReference type="SAM" id="Phobius"/>
    </source>
</evidence>
<feature type="domain" description="Histidine kinase" evidence="11">
    <location>
        <begin position="319"/>
        <end position="530"/>
    </location>
</feature>
<dbReference type="Gene3D" id="1.10.287.130">
    <property type="match status" value="1"/>
</dbReference>
<organism evidence="13 14">
    <name type="scientific">Alloalcanivorax profundimaris</name>
    <dbReference type="NCBI Taxonomy" id="2735259"/>
    <lineage>
        <taxon>Bacteria</taxon>
        <taxon>Pseudomonadati</taxon>
        <taxon>Pseudomonadota</taxon>
        <taxon>Gammaproteobacteria</taxon>
        <taxon>Oceanospirillales</taxon>
        <taxon>Alcanivoracaceae</taxon>
        <taxon>Alloalcanivorax</taxon>
    </lineage>
</organism>
<dbReference type="EC" id="2.7.13.3" evidence="3"/>
<dbReference type="RefSeq" id="WP_194864927.1">
    <property type="nucleotide sequence ID" value="NZ_ARXX01000022.1"/>
</dbReference>
<dbReference type="SUPFAM" id="SSF47384">
    <property type="entry name" value="Homodimeric domain of signal transducing histidine kinase"/>
    <property type="match status" value="1"/>
</dbReference>
<dbReference type="EMBL" id="ARXX01000022">
    <property type="protein sequence ID" value="MBF5056426.1"/>
    <property type="molecule type" value="Genomic_DNA"/>
</dbReference>
<evidence type="ECO:0000256" key="5">
    <source>
        <dbReference type="ARBA" id="ARBA00022553"/>
    </source>
</evidence>
<keyword evidence="5" id="KW-0597">Phosphoprotein</keyword>
<dbReference type="CDD" id="cd06225">
    <property type="entry name" value="HAMP"/>
    <property type="match status" value="1"/>
</dbReference>
<dbReference type="SMART" id="SM00304">
    <property type="entry name" value="HAMP"/>
    <property type="match status" value="1"/>
</dbReference>
<dbReference type="SMART" id="SM00387">
    <property type="entry name" value="HATPase_c"/>
    <property type="match status" value="1"/>
</dbReference>
<dbReference type="Pfam" id="PF00672">
    <property type="entry name" value="HAMP"/>
    <property type="match status" value="1"/>
</dbReference>
<dbReference type="InterPro" id="IPR003660">
    <property type="entry name" value="HAMP_dom"/>
</dbReference>
<dbReference type="Pfam" id="PF00512">
    <property type="entry name" value="HisKA"/>
    <property type="match status" value="1"/>
</dbReference>
<evidence type="ECO:0000256" key="8">
    <source>
        <dbReference type="ARBA" id="ARBA00022777"/>
    </source>
</evidence>
<evidence type="ECO:0000313" key="13">
    <source>
        <dbReference type="EMBL" id="MBF5056426.1"/>
    </source>
</evidence>
<evidence type="ECO:0000256" key="3">
    <source>
        <dbReference type="ARBA" id="ARBA00012438"/>
    </source>
</evidence>
<evidence type="ECO:0000256" key="1">
    <source>
        <dbReference type="ARBA" id="ARBA00000085"/>
    </source>
</evidence>
<keyword evidence="10" id="KW-1133">Transmembrane helix</keyword>
<keyword evidence="10" id="KW-0472">Membrane</keyword>
<keyword evidence="14" id="KW-1185">Reference proteome</keyword>
<dbReference type="CDD" id="cd00082">
    <property type="entry name" value="HisKA"/>
    <property type="match status" value="1"/>
</dbReference>
<feature type="domain" description="HAMP" evidence="12">
    <location>
        <begin position="259"/>
        <end position="311"/>
    </location>
</feature>
<dbReference type="PROSITE" id="PS50885">
    <property type="entry name" value="HAMP"/>
    <property type="match status" value="1"/>
</dbReference>
<accession>A0ABS0AQN2</accession>
<keyword evidence="6" id="KW-0808">Transferase</keyword>
<dbReference type="Proteomes" id="UP000662703">
    <property type="component" value="Unassembled WGS sequence"/>
</dbReference>
<dbReference type="Gene3D" id="3.30.565.10">
    <property type="entry name" value="Histidine kinase-like ATPase, C-terminal domain"/>
    <property type="match status" value="1"/>
</dbReference>
<dbReference type="InterPro" id="IPR050980">
    <property type="entry name" value="2C_sensor_his_kinase"/>
</dbReference>
<dbReference type="SMART" id="SM00388">
    <property type="entry name" value="HisKA"/>
    <property type="match status" value="1"/>
</dbReference>
<dbReference type="PANTHER" id="PTHR44936:SF10">
    <property type="entry name" value="SENSOR PROTEIN RSTB"/>
    <property type="match status" value="1"/>
</dbReference>
<keyword evidence="9" id="KW-0067">ATP-binding</keyword>
<evidence type="ECO:0000313" key="14">
    <source>
        <dbReference type="Proteomes" id="UP000662703"/>
    </source>
</evidence>
<dbReference type="PROSITE" id="PS50109">
    <property type="entry name" value="HIS_KIN"/>
    <property type="match status" value="1"/>
</dbReference>